<name>A0A5S9X4M4_ARATH</name>
<gene>
    <name evidence="2" type="ordered locus">At2g36920</name>
    <name evidence="3" type="ORF">C24_LOCUS9995</name>
</gene>
<sequence>MSFSDDCTSPSEKNRARTSQEPRERPQDLSFLSSKVTEKQIMSQEPFETSCSSVSPMNRDKEAFNSRHGPFSKNQNYFESNDITMNTENLLNPFHFGGGSCGCAFLSTESMLCSFTVSGEEHGTNNSDTLGDPSNISLRCFGSIESILKVARDGIEITMMPIPRLVNNAPQWTIKKRLTEHNVNPTYGQLRLPRSFFEQQIRGHLPEADLQKRTHC</sequence>
<dbReference type="KEGG" id="ath:AT2G36920"/>
<accession>A0A5S9X4M4</accession>
<dbReference type="ExpressionAtlas" id="A0A5S9X4M4">
    <property type="expression patterns" value="baseline and differential"/>
</dbReference>
<dbReference type="Araport" id="AT2G36920"/>
<dbReference type="OrthoDB" id="1059442at2759"/>
<organism evidence="3 4">
    <name type="scientific">Arabidopsis thaliana</name>
    <name type="common">Mouse-ear cress</name>
    <dbReference type="NCBI Taxonomy" id="3702"/>
    <lineage>
        <taxon>Eukaryota</taxon>
        <taxon>Viridiplantae</taxon>
        <taxon>Streptophyta</taxon>
        <taxon>Embryophyta</taxon>
        <taxon>Tracheophyta</taxon>
        <taxon>Spermatophyta</taxon>
        <taxon>Magnoliopsida</taxon>
        <taxon>eudicotyledons</taxon>
        <taxon>Gunneridae</taxon>
        <taxon>Pentapetalae</taxon>
        <taxon>rosids</taxon>
        <taxon>malvids</taxon>
        <taxon>Brassicales</taxon>
        <taxon>Brassicaceae</taxon>
        <taxon>Camelineae</taxon>
        <taxon>Arabidopsis</taxon>
    </lineage>
</organism>
<proteinExistence type="predicted"/>
<protein>
    <submittedName>
        <fullName evidence="3">Uncharacterized protein</fullName>
    </submittedName>
</protein>
<evidence type="ECO:0000313" key="2">
    <source>
        <dbReference type="Araport" id="AT2G36920"/>
    </source>
</evidence>
<evidence type="ECO:0000256" key="1">
    <source>
        <dbReference type="SAM" id="MobiDB-lite"/>
    </source>
</evidence>
<feature type="compositionally biased region" description="Basic and acidic residues" evidence="1">
    <location>
        <begin position="12"/>
        <end position="27"/>
    </location>
</feature>
<reference evidence="3 4" key="1">
    <citation type="submission" date="2019-12" db="EMBL/GenBank/DDBJ databases">
        <authorList>
            <person name="Jiao W.-B."/>
            <person name="Schneeberger K."/>
        </authorList>
    </citation>
    <scope>NUCLEOTIDE SEQUENCE [LARGE SCALE GENOMIC DNA]</scope>
    <source>
        <strain evidence="4">cv. C24</strain>
    </source>
</reference>
<evidence type="ECO:0000313" key="3">
    <source>
        <dbReference type="EMBL" id="CAA0375134.1"/>
    </source>
</evidence>
<dbReference type="AlphaFoldDB" id="A0A5S9X4M4"/>
<feature type="compositionally biased region" description="Polar residues" evidence="1">
    <location>
        <begin position="30"/>
        <end position="56"/>
    </location>
</feature>
<dbReference type="EMBL" id="CACSHJ010000088">
    <property type="protein sequence ID" value="CAA0375134.1"/>
    <property type="molecule type" value="Genomic_DNA"/>
</dbReference>
<dbReference type="OMA" id="SAYQNCQ"/>
<feature type="compositionally biased region" description="Polar residues" evidence="1">
    <location>
        <begin position="1"/>
        <end position="11"/>
    </location>
</feature>
<evidence type="ECO:0000313" key="4">
    <source>
        <dbReference type="Proteomes" id="UP000434276"/>
    </source>
</evidence>
<dbReference type="GeneID" id="818266"/>
<dbReference type="Proteomes" id="UP000434276">
    <property type="component" value="Unassembled WGS sequence"/>
</dbReference>
<feature type="region of interest" description="Disordered" evidence="1">
    <location>
        <begin position="1"/>
        <end position="59"/>
    </location>
</feature>